<dbReference type="InterPro" id="IPR006059">
    <property type="entry name" value="SBP"/>
</dbReference>
<feature type="signal peptide" evidence="8">
    <location>
        <begin position="1"/>
        <end position="18"/>
    </location>
</feature>
<dbReference type="AlphaFoldDB" id="A0A3E0DMA1"/>
<name>A0A3E0DMA1_9GAMM</name>
<evidence type="ECO:0000256" key="4">
    <source>
        <dbReference type="ARBA" id="ARBA00022729"/>
    </source>
</evidence>
<evidence type="ECO:0000256" key="3">
    <source>
        <dbReference type="ARBA" id="ARBA00022475"/>
    </source>
</evidence>
<evidence type="ECO:0000256" key="1">
    <source>
        <dbReference type="ARBA" id="ARBA00004418"/>
    </source>
</evidence>
<dbReference type="PANTHER" id="PTHR43649:SF33">
    <property type="entry name" value="POLYGALACTURONAN_RHAMNOGALACTURONAN-BINDING PROTEIN YTCQ"/>
    <property type="match status" value="1"/>
</dbReference>
<organism evidence="9 10">
    <name type="scientific">Marinomonas pollencensis</name>
    <dbReference type="NCBI Taxonomy" id="491954"/>
    <lineage>
        <taxon>Bacteria</taxon>
        <taxon>Pseudomonadati</taxon>
        <taxon>Pseudomonadota</taxon>
        <taxon>Gammaproteobacteria</taxon>
        <taxon>Oceanospirillales</taxon>
        <taxon>Oceanospirillaceae</taxon>
        <taxon>Marinomonas</taxon>
    </lineage>
</organism>
<dbReference type="InterPro" id="IPR050490">
    <property type="entry name" value="Bact_solute-bd_prot1"/>
</dbReference>
<evidence type="ECO:0000256" key="5">
    <source>
        <dbReference type="ARBA" id="ARBA00023136"/>
    </source>
</evidence>
<dbReference type="RefSeq" id="WP_115897692.1">
    <property type="nucleotide sequence ID" value="NZ_QUNG01000006.1"/>
</dbReference>
<keyword evidence="3" id="KW-1003">Cell membrane</keyword>
<dbReference type="SUPFAM" id="SSF53850">
    <property type="entry name" value="Periplasmic binding protein-like II"/>
    <property type="match status" value="1"/>
</dbReference>
<dbReference type="Gene3D" id="3.40.190.10">
    <property type="entry name" value="Periplasmic binding protein-like II"/>
    <property type="match status" value="1"/>
</dbReference>
<evidence type="ECO:0000256" key="8">
    <source>
        <dbReference type="SAM" id="SignalP"/>
    </source>
</evidence>
<accession>A0A3E0DMA1</accession>
<feature type="chain" id="PRO_5017781551" evidence="8">
    <location>
        <begin position="19"/>
        <end position="419"/>
    </location>
</feature>
<reference evidence="9 10" key="1">
    <citation type="submission" date="2018-08" db="EMBL/GenBank/DDBJ databases">
        <title>Genomic Encyclopedia of Type Strains, Phase III (KMG-III): the genomes of soil and plant-associated and newly described type strains.</title>
        <authorList>
            <person name="Whitman W."/>
        </authorList>
    </citation>
    <scope>NUCLEOTIDE SEQUENCE [LARGE SCALE GENOMIC DNA]</scope>
    <source>
        <strain evidence="9 10">CECT 7375</strain>
    </source>
</reference>
<comment type="subcellular location">
    <subcellularLocation>
        <location evidence="1">Periplasm</location>
    </subcellularLocation>
</comment>
<keyword evidence="10" id="KW-1185">Reference proteome</keyword>
<dbReference type="Proteomes" id="UP000256542">
    <property type="component" value="Unassembled WGS sequence"/>
</dbReference>
<keyword evidence="5" id="KW-0472">Membrane</keyword>
<keyword evidence="6" id="KW-0564">Palmitate</keyword>
<comment type="similarity">
    <text evidence="2">Belongs to the bacterial solute-binding protein 1 family.</text>
</comment>
<gene>
    <name evidence="9" type="ORF">DFP81_10665</name>
</gene>
<dbReference type="EMBL" id="QUNG01000006">
    <property type="protein sequence ID" value="REG83205.1"/>
    <property type="molecule type" value="Genomic_DNA"/>
</dbReference>
<evidence type="ECO:0000313" key="10">
    <source>
        <dbReference type="Proteomes" id="UP000256542"/>
    </source>
</evidence>
<dbReference type="Pfam" id="PF01547">
    <property type="entry name" value="SBP_bac_1"/>
    <property type="match status" value="1"/>
</dbReference>
<comment type="caution">
    <text evidence="9">The sequence shown here is derived from an EMBL/GenBank/DDBJ whole genome shotgun (WGS) entry which is preliminary data.</text>
</comment>
<protein>
    <submittedName>
        <fullName evidence="9">Carbohydrate ABC transporter substrate-binding protein (CUT1 family)</fullName>
    </submittedName>
</protein>
<evidence type="ECO:0000256" key="6">
    <source>
        <dbReference type="ARBA" id="ARBA00023139"/>
    </source>
</evidence>
<evidence type="ECO:0000256" key="7">
    <source>
        <dbReference type="ARBA" id="ARBA00023288"/>
    </source>
</evidence>
<keyword evidence="4 8" id="KW-0732">Signal</keyword>
<evidence type="ECO:0000256" key="2">
    <source>
        <dbReference type="ARBA" id="ARBA00008520"/>
    </source>
</evidence>
<evidence type="ECO:0000313" key="9">
    <source>
        <dbReference type="EMBL" id="REG83205.1"/>
    </source>
</evidence>
<dbReference type="PANTHER" id="PTHR43649">
    <property type="entry name" value="ARABINOSE-BINDING PROTEIN-RELATED"/>
    <property type="match status" value="1"/>
</dbReference>
<sequence length="419" mass="45806">MLKKIILPILLGSSIASASEIIFYSTQANPLKEADAMRNDVLIDFDGTVKYLPQEAGPFFSRIQAESRTNSVTLGVLGALHGQYPQIKDSLDTVDDVIAALPSVSENATITALGKLGGDHQKYIPWMQATYLMAANKKALPYLPEGANINALTYDQLAQWGQNLTEATGSPKLGFPAGEKGLMHRFIQGYLYPSFTHSVVTDFRSEDAHKMWAYFRGLWKNVNPRSTAYNLMQDPLLTGEVWVAFDHSARLKGAFDQKPNDFIAFPAPSAKYGRGFMPVIAGLAIPKNTPDRAASVKLIKYLSEPNVQIKTLKATGFYPMVDVALPKDLPANVRIAGKAIALQANAPDALPSVLPVGLGNLSGQFNKVYSDTFQQIILRNADIDSVLNRQAKRLKTLINRAKAPCWAPDKESDGPCPIN</sequence>
<proteinExistence type="inferred from homology"/>
<keyword evidence="7" id="KW-0449">Lipoprotein</keyword>
<dbReference type="OrthoDB" id="23936at2"/>
<dbReference type="GO" id="GO:0042597">
    <property type="term" value="C:periplasmic space"/>
    <property type="evidence" value="ECO:0007669"/>
    <property type="project" value="UniProtKB-SubCell"/>
</dbReference>